<evidence type="ECO:0000313" key="4">
    <source>
        <dbReference type="Proteomes" id="UP000732193"/>
    </source>
</evidence>
<name>A0AAE3B525_9RHOB</name>
<dbReference type="EMBL" id="JAFBRM010000001">
    <property type="protein sequence ID" value="MBM1712887.1"/>
    <property type="molecule type" value="Genomic_DNA"/>
</dbReference>
<evidence type="ECO:0008006" key="5">
    <source>
        <dbReference type="Google" id="ProtNLM"/>
    </source>
</evidence>
<organism evidence="3 4">
    <name type="scientific">Sulfitobacter geojensis</name>
    <dbReference type="NCBI Taxonomy" id="1342299"/>
    <lineage>
        <taxon>Bacteria</taxon>
        <taxon>Pseudomonadati</taxon>
        <taxon>Pseudomonadota</taxon>
        <taxon>Alphaproteobacteria</taxon>
        <taxon>Rhodobacterales</taxon>
        <taxon>Roseobacteraceae</taxon>
        <taxon>Sulfitobacter</taxon>
    </lineage>
</organism>
<keyword evidence="2" id="KW-0472">Membrane</keyword>
<keyword evidence="2" id="KW-1133">Transmembrane helix</keyword>
<dbReference type="AlphaFoldDB" id="A0AAE3B525"/>
<reference evidence="3 4" key="1">
    <citation type="submission" date="2021-01" db="EMBL/GenBank/DDBJ databases">
        <title>Diatom-associated Roseobacters Show Island Model of Population Structure.</title>
        <authorList>
            <person name="Qu L."/>
            <person name="Feng X."/>
            <person name="Chen Y."/>
            <person name="Li L."/>
            <person name="Wang X."/>
            <person name="Hu Z."/>
            <person name="Wang H."/>
            <person name="Luo H."/>
        </authorList>
    </citation>
    <scope>NUCLEOTIDE SEQUENCE [LARGE SCALE GENOMIC DNA]</scope>
    <source>
        <strain evidence="3 4">TR60-84</strain>
    </source>
</reference>
<protein>
    <recommendedName>
        <fullName evidence="5">DUF3971 domain-containing protein</fullName>
    </recommendedName>
</protein>
<keyword evidence="4" id="KW-1185">Reference proteome</keyword>
<evidence type="ECO:0000256" key="2">
    <source>
        <dbReference type="SAM" id="Phobius"/>
    </source>
</evidence>
<evidence type="ECO:0000256" key="1">
    <source>
        <dbReference type="SAM" id="MobiDB-lite"/>
    </source>
</evidence>
<proteinExistence type="predicted"/>
<dbReference type="Proteomes" id="UP000732193">
    <property type="component" value="Unassembled WGS sequence"/>
</dbReference>
<comment type="caution">
    <text evidence="3">The sequence shown here is derived from an EMBL/GenBank/DDBJ whole genome shotgun (WGS) entry which is preliminary data.</text>
</comment>
<evidence type="ECO:0000313" key="3">
    <source>
        <dbReference type="EMBL" id="MBM1712887.1"/>
    </source>
</evidence>
<accession>A0AAE3B525</accession>
<sequence>MSEPATPSVAKPRKRLLGRGVMWLLNWTLGLVTVVVLAAGGVVLYLKSNPVTAPVWARTMIEARIAEVLPQTRVRFGEMAFLMDQGWRPRVRLRNVAVYAVTGEELIRFHEFKATFSTRRLIRGQAYPKDIALSGIVARLRRDKDGRVSVQTGLSGFGAERQAATLPELIGQVDDVLLSPALRNLRDVDLRALTLRFEDARSGRVWTMDGGRLRLGRDGDTMRLNADLAVLTGGTGVATLEANYTSRIGETAAEFGVAFDGVGAQDIAVQDPALAWLGVLKAPISGSVRAGLNADGRFTPWAATLQIGAGVVQPNEGTDPIPFDGARSYFSYNPDEKLLRFDELSVRSKWITGQATGTAALNLDADSGALDHLVGQIRLSGLRANPSDLYETPVALAGVDLDFRLELDPFRMTLGRAQITDQGKTALVDGSISAQEDGWQVALDARMDGLEPDRLLALWPQRAAAGTRKWLADNLRSGSLRNIDVAVRRAPQSTPHTYLAFDYADATVRFAKTLPMVNDGRGHVTLADNRLVVSLDAGTLTPPEGGAISMTGSSFIIPDILAKDGTPSVVRLDARSSITAALSLLNMPPLSVMDKAKLPVKLAEGRAALTGTLALSLKRGTRPKVSYHVQGDLLDMRSQVLVKDRTITAPKLTLFAQNDGFSLTGKGQMDGVPFDAVLRQPVGPDAAPALLTGDIALTPKALETFGVKLPDGSVTGRGVGKIEVTLKRGNAPRLRLQSNLVGLGVAVPQVSWRKPASQAGKLDVAVTLSPVPVVEALEISAPGLSASGGVRFNSDRSLERVQFDRLKVGNWLDVPLDLVGRGAGRSVQVVLRGGTLDLRRATFGSAPPDPAAPPMEVGLDRLQITDTIALTGLQGRFDTRKGLDGAFKALLNGDAPVQGRLVPQAGRSAVRLLSADAGRVLRAAGLLKQVVGGSLSLVLLPVGSGGAFDGKLEIGGVAIKDAPGIAALLNAVSVVGLVNELNGDGIYFEDVEGSFRLTPNRLTLTEASAVGASMGLSMDGTYALDTGQIAMQGVISPVYLLNGIGSLFTRKGEGLIGFNYTLSGSAKDPKVGVNPLSALTPAMFREIFRAPAPDLPAVEGVTGSTLPPPAPAQQRPVDRPFEGR</sequence>
<feature type="region of interest" description="Disordered" evidence="1">
    <location>
        <begin position="1096"/>
        <end position="1124"/>
    </location>
</feature>
<gene>
    <name evidence="3" type="ORF">JQV55_04875</name>
</gene>
<dbReference type="RefSeq" id="WP_203241420.1">
    <property type="nucleotide sequence ID" value="NZ_JAFBRH010000001.1"/>
</dbReference>
<keyword evidence="2" id="KW-0812">Transmembrane</keyword>
<feature type="transmembrane region" description="Helical" evidence="2">
    <location>
        <begin position="21"/>
        <end position="46"/>
    </location>
</feature>